<dbReference type="RefSeq" id="WP_078001588.1">
    <property type="nucleotide sequence ID" value="NZ_MRUL01000002.1"/>
</dbReference>
<evidence type="ECO:0008006" key="4">
    <source>
        <dbReference type="Google" id="ProtNLM"/>
    </source>
</evidence>
<evidence type="ECO:0000313" key="2">
    <source>
        <dbReference type="EMBL" id="OON41337.1"/>
    </source>
</evidence>
<comment type="caution">
    <text evidence="2">The sequence shown here is derived from an EMBL/GenBank/DDBJ whole genome shotgun (WGS) entry which is preliminary data.</text>
</comment>
<gene>
    <name evidence="2" type="ORF">BTJ39_05075</name>
</gene>
<reference evidence="2 3" key="1">
    <citation type="submission" date="2016-12" db="EMBL/GenBank/DDBJ databases">
        <title>Izhakiella australiana sp. nov. of genus Izhakiella isolated from Australian desert.</title>
        <authorList>
            <person name="Ji M."/>
        </authorList>
    </citation>
    <scope>NUCLEOTIDE SEQUENCE [LARGE SCALE GENOMIC DNA]</scope>
    <source>
        <strain evidence="2 3">D4N98</strain>
    </source>
</reference>
<dbReference type="OrthoDB" id="5608857at2"/>
<accession>A0A1S8YRC8</accession>
<dbReference type="SUPFAM" id="SSF54523">
    <property type="entry name" value="Pili subunits"/>
    <property type="match status" value="1"/>
</dbReference>
<name>A0A1S8YRC8_9GAMM</name>
<dbReference type="STRING" id="1926881.BTJ39_05075"/>
<comment type="subcellular location">
    <subcellularLocation>
        <location evidence="1">Membrane</location>
    </subcellularLocation>
</comment>
<evidence type="ECO:0000313" key="3">
    <source>
        <dbReference type="Proteomes" id="UP000190667"/>
    </source>
</evidence>
<dbReference type="InterPro" id="IPR045584">
    <property type="entry name" value="Pilin-like"/>
</dbReference>
<dbReference type="AlphaFoldDB" id="A0A1S8YRC8"/>
<keyword evidence="3" id="KW-1185">Reference proteome</keyword>
<evidence type="ECO:0000256" key="1">
    <source>
        <dbReference type="ARBA" id="ARBA00004370"/>
    </source>
</evidence>
<protein>
    <recommendedName>
        <fullName evidence="4">Type II secretory pathway, pseudopilin PulG</fullName>
    </recommendedName>
</protein>
<organism evidence="2 3">
    <name type="scientific">Izhakiella australiensis</name>
    <dbReference type="NCBI Taxonomy" id="1926881"/>
    <lineage>
        <taxon>Bacteria</taxon>
        <taxon>Pseudomonadati</taxon>
        <taxon>Pseudomonadota</taxon>
        <taxon>Gammaproteobacteria</taxon>
        <taxon>Enterobacterales</taxon>
        <taxon>Erwiniaceae</taxon>
        <taxon>Izhakiella</taxon>
    </lineage>
</organism>
<proteinExistence type="predicted"/>
<dbReference type="Proteomes" id="UP000190667">
    <property type="component" value="Unassembled WGS sequence"/>
</dbReference>
<dbReference type="GO" id="GO:0016020">
    <property type="term" value="C:membrane"/>
    <property type="evidence" value="ECO:0007669"/>
    <property type="project" value="UniProtKB-SubCell"/>
</dbReference>
<dbReference type="EMBL" id="MRUL01000002">
    <property type="protein sequence ID" value="OON41337.1"/>
    <property type="molecule type" value="Genomic_DNA"/>
</dbReference>
<sequence>MRGNIARSAAGQDGFTSLLLLLALTVLALSMLKSQDIIQLRHRQQQESELLFRGEQIRQAIKQYRSASYANGCYPTGFNDLLKDNRGGKVHYHLRQWFSDPLTGERQWGMAYDDKGRWIGVYSKGQGRPLRKEGFIQDGDKFRQAKHYEEWIFVVEKDPAAPLPSACKTR</sequence>